<dbReference type="CDD" id="cd01949">
    <property type="entry name" value="GGDEF"/>
    <property type="match status" value="1"/>
</dbReference>
<dbReference type="Pfam" id="PF00990">
    <property type="entry name" value="GGDEF"/>
    <property type="match status" value="1"/>
</dbReference>
<dbReference type="SUPFAM" id="SSF55073">
    <property type="entry name" value="Nucleotide cyclase"/>
    <property type="match status" value="1"/>
</dbReference>
<feature type="domain" description="PAC" evidence="1">
    <location>
        <begin position="92"/>
        <end position="142"/>
    </location>
</feature>
<dbReference type="SMART" id="SM00267">
    <property type="entry name" value="GGDEF"/>
    <property type="match status" value="1"/>
</dbReference>
<dbReference type="PANTHER" id="PTHR45138">
    <property type="entry name" value="REGULATORY COMPONENTS OF SENSORY TRANSDUCTION SYSTEM"/>
    <property type="match status" value="1"/>
</dbReference>
<feature type="domain" description="GGDEF" evidence="2">
    <location>
        <begin position="181"/>
        <end position="312"/>
    </location>
</feature>
<evidence type="ECO:0000313" key="4">
    <source>
        <dbReference type="Proteomes" id="UP001239167"/>
    </source>
</evidence>
<dbReference type="NCBIfam" id="TIGR00254">
    <property type="entry name" value="GGDEF"/>
    <property type="match status" value="1"/>
</dbReference>
<dbReference type="PROSITE" id="PS50113">
    <property type="entry name" value="PAC"/>
    <property type="match status" value="1"/>
</dbReference>
<dbReference type="InterPro" id="IPR000160">
    <property type="entry name" value="GGDEF_dom"/>
</dbReference>
<accession>A0ABT9Y7M3</accession>
<keyword evidence="4" id="KW-1185">Reference proteome</keyword>
<dbReference type="Proteomes" id="UP001239167">
    <property type="component" value="Unassembled WGS sequence"/>
</dbReference>
<evidence type="ECO:0000259" key="1">
    <source>
        <dbReference type="PROSITE" id="PS50113"/>
    </source>
</evidence>
<reference evidence="3 4" key="1">
    <citation type="submission" date="2023-07" db="EMBL/GenBank/DDBJ databases">
        <title>Genomic Encyclopedia of Type Strains, Phase IV (KMG-IV): sequencing the most valuable type-strain genomes for metagenomic binning, comparative biology and taxonomic classification.</title>
        <authorList>
            <person name="Goeker M."/>
        </authorList>
    </citation>
    <scope>NUCLEOTIDE SEQUENCE [LARGE SCALE GENOMIC DNA]</scope>
    <source>
        <strain evidence="3 4">DSM 16980</strain>
    </source>
</reference>
<dbReference type="Gene3D" id="3.30.450.20">
    <property type="entry name" value="PAS domain"/>
    <property type="match status" value="1"/>
</dbReference>
<dbReference type="Gene3D" id="3.30.70.270">
    <property type="match status" value="1"/>
</dbReference>
<dbReference type="PANTHER" id="PTHR45138:SF9">
    <property type="entry name" value="DIGUANYLATE CYCLASE DGCM-RELATED"/>
    <property type="match status" value="1"/>
</dbReference>
<name>A0ABT9Y7M3_9FIRM</name>
<dbReference type="InterPro" id="IPR000700">
    <property type="entry name" value="PAS-assoc_C"/>
</dbReference>
<dbReference type="InterPro" id="IPR029787">
    <property type="entry name" value="Nucleotide_cyclase"/>
</dbReference>
<dbReference type="InterPro" id="IPR043128">
    <property type="entry name" value="Rev_trsase/Diguanyl_cyclase"/>
</dbReference>
<dbReference type="InterPro" id="IPR050469">
    <property type="entry name" value="Diguanylate_Cyclase"/>
</dbReference>
<evidence type="ECO:0000259" key="2">
    <source>
        <dbReference type="PROSITE" id="PS50887"/>
    </source>
</evidence>
<dbReference type="PROSITE" id="PS50887">
    <property type="entry name" value="GGDEF"/>
    <property type="match status" value="1"/>
</dbReference>
<dbReference type="EMBL" id="JAUSUE010000008">
    <property type="protein sequence ID" value="MDQ0203711.1"/>
    <property type="molecule type" value="Genomic_DNA"/>
</dbReference>
<proteinExistence type="predicted"/>
<evidence type="ECO:0000313" key="3">
    <source>
        <dbReference type="EMBL" id="MDQ0203711.1"/>
    </source>
</evidence>
<organism evidence="3 4">
    <name type="scientific">Pectinatus haikarae</name>
    <dbReference type="NCBI Taxonomy" id="349096"/>
    <lineage>
        <taxon>Bacteria</taxon>
        <taxon>Bacillati</taxon>
        <taxon>Bacillota</taxon>
        <taxon>Negativicutes</taxon>
        <taxon>Selenomonadales</taxon>
        <taxon>Selenomonadaceae</taxon>
        <taxon>Pectinatus</taxon>
    </lineage>
</organism>
<dbReference type="RefSeq" id="WP_307223812.1">
    <property type="nucleotide sequence ID" value="NZ_CP116940.1"/>
</dbReference>
<protein>
    <submittedName>
        <fullName evidence="3">Diguanylate cyclase (GGDEF)-like protein</fullName>
    </submittedName>
</protein>
<sequence length="312" mass="35233">MKVGDHMASYEMDKKNLIKVGNEIITLKKLFEVIPVSVVLINRKGEHILDSKVLLDINNSEPHALVRHKVAELSKEDANIIERDFGLFDQNKTVPAHDLAINNKTYKVVVAPLRNDSGYAFAELAVLTDITENKNTEHRLAKLNEQLKQLASRDGLTQLLNWYSYNDICNKMIGLARRENTSFSVMFIDIDHFKKVNDTYGHAAGDTVLREVADCIVENCRKTDIIGRVGGEEIAVYLPQTDCHDAITLAEKIRIYIEKEKFDAEGTLINITVSIGISNDKPYYQTIADIKKDADAAMYMAKSNGRNRIEHL</sequence>
<gene>
    <name evidence="3" type="ORF">J2S01_001428</name>
</gene>
<comment type="caution">
    <text evidence="3">The sequence shown here is derived from an EMBL/GenBank/DDBJ whole genome shotgun (WGS) entry which is preliminary data.</text>
</comment>